<dbReference type="Gene3D" id="1.20.144.10">
    <property type="entry name" value="Phosphatidic acid phosphatase type 2/haloperoxidase"/>
    <property type="match status" value="1"/>
</dbReference>
<dbReference type="CDD" id="cd03391">
    <property type="entry name" value="PAP2_containing_2_like"/>
    <property type="match status" value="1"/>
</dbReference>
<dbReference type="Pfam" id="PF01569">
    <property type="entry name" value="PAP2"/>
    <property type="match status" value="1"/>
</dbReference>
<dbReference type="HOGENOM" id="CLU_072573_4_2_1"/>
<protein>
    <recommendedName>
        <fullName evidence="2">Phosphatidic acid phosphatase type 2/haloperoxidase domain-containing protein</fullName>
    </recommendedName>
</protein>
<accession>B3N948</accession>
<dbReference type="InterPro" id="IPR000326">
    <property type="entry name" value="PAP2/HPO"/>
</dbReference>
<evidence type="ECO:0000259" key="2">
    <source>
        <dbReference type="SMART" id="SM00014"/>
    </source>
</evidence>
<feature type="transmembrane region" description="Helical" evidence="1">
    <location>
        <begin position="92"/>
        <end position="110"/>
    </location>
</feature>
<dbReference type="GO" id="GO:0042392">
    <property type="term" value="F:sphingosine-1-phosphate phosphatase activity"/>
    <property type="evidence" value="ECO:0007669"/>
    <property type="project" value="TreeGrafter"/>
</dbReference>
<dbReference type="eggNOG" id="KOG4268">
    <property type="taxonomic scope" value="Eukaryota"/>
</dbReference>
<dbReference type="OrthoDB" id="10266771at2759"/>
<feature type="transmembrane region" description="Helical" evidence="1">
    <location>
        <begin position="59"/>
        <end position="80"/>
    </location>
</feature>
<sequence>MLSSLTINKNKRIEIYSDMKTSSPALKYLLEKDVQVSKHFVVAVSNLKFFKSLRIHSRFLEISCDGIAWFASWIAFIWLLSSKSLYQMQVNMLFGLILDVVVVAVLKALVRRRRPVASRDMLTIGPDKFSFPSGHASRAFFVLLFFAKLYPLHIVFLLPVTAWAVSVAISRLILQRHYVLDICAGAVIGVLEALVIGLLWVSEETAFSIVGFVTEETVDSME</sequence>
<organism evidence="3 4">
    <name type="scientific">Drosophila erecta</name>
    <name type="common">Fruit fly</name>
    <dbReference type="NCBI Taxonomy" id="7220"/>
    <lineage>
        <taxon>Eukaryota</taxon>
        <taxon>Metazoa</taxon>
        <taxon>Ecdysozoa</taxon>
        <taxon>Arthropoda</taxon>
        <taxon>Hexapoda</taxon>
        <taxon>Insecta</taxon>
        <taxon>Pterygota</taxon>
        <taxon>Neoptera</taxon>
        <taxon>Endopterygota</taxon>
        <taxon>Diptera</taxon>
        <taxon>Brachycera</taxon>
        <taxon>Muscomorpha</taxon>
        <taxon>Ephydroidea</taxon>
        <taxon>Drosophilidae</taxon>
        <taxon>Drosophila</taxon>
        <taxon>Sophophora</taxon>
    </lineage>
</organism>
<reference evidence="3 4" key="2">
    <citation type="journal article" date="2008" name="Bioinformatics">
        <title>Assembly reconciliation.</title>
        <authorList>
            <person name="Zimin A.V."/>
            <person name="Smith D.R."/>
            <person name="Sutton G."/>
            <person name="Yorke J.A."/>
        </authorList>
    </citation>
    <scope>NUCLEOTIDE SEQUENCE [LARGE SCALE GENOMIC DNA]</scope>
    <source>
        <strain evidence="3 4">TSC#14021-0224.01</strain>
    </source>
</reference>
<dbReference type="Proteomes" id="UP000008711">
    <property type="component" value="Unassembled WGS sequence"/>
</dbReference>
<keyword evidence="1" id="KW-0812">Transmembrane</keyword>
<gene>
    <name evidence="3" type="primary">Dere\GG10096</name>
    <name evidence="3" type="synonym">dere_GLEANR_10054</name>
    <name evidence="3" type="synonym">GG10096</name>
    <name evidence="3" type="ORF">Dere_GG10096</name>
</gene>
<keyword evidence="1" id="KW-0472">Membrane</keyword>
<dbReference type="SUPFAM" id="SSF48317">
    <property type="entry name" value="Acid phosphatase/Vanadium-dependent haloperoxidase"/>
    <property type="match status" value="1"/>
</dbReference>
<evidence type="ECO:0000256" key="1">
    <source>
        <dbReference type="SAM" id="Phobius"/>
    </source>
</evidence>
<keyword evidence="1" id="KW-1133">Transmembrane helix</keyword>
<dbReference type="PANTHER" id="PTHR14969:SF13">
    <property type="entry name" value="AT30094P"/>
    <property type="match status" value="1"/>
</dbReference>
<proteinExistence type="predicted"/>
<dbReference type="KEGG" id="der:6541094"/>
<reference evidence="3 4" key="1">
    <citation type="journal article" date="2007" name="Nature">
        <title>Evolution of genes and genomes on the Drosophila phylogeny.</title>
        <authorList>
            <consortium name="Drosophila 12 Genomes Consortium"/>
            <person name="Clark A.G."/>
            <person name="Eisen M.B."/>
            <person name="Smith D.R."/>
            <person name="Bergman C.M."/>
            <person name="Oliver B."/>
            <person name="Markow T.A."/>
            <person name="Kaufman T.C."/>
            <person name="Kellis M."/>
            <person name="Gelbart W."/>
            <person name="Iyer V.N."/>
            <person name="Pollard D.A."/>
            <person name="Sackton T.B."/>
            <person name="Larracuente A.M."/>
            <person name="Singh N.D."/>
            <person name="Abad J.P."/>
            <person name="Abt D.N."/>
            <person name="Adryan B."/>
            <person name="Aguade M."/>
            <person name="Akashi H."/>
            <person name="Anderson W.W."/>
            <person name="Aquadro C.F."/>
            <person name="Ardell D.H."/>
            <person name="Arguello R."/>
            <person name="Artieri C.G."/>
            <person name="Barbash D.A."/>
            <person name="Barker D."/>
            <person name="Barsanti P."/>
            <person name="Batterham P."/>
            <person name="Batzoglou S."/>
            <person name="Begun D."/>
            <person name="Bhutkar A."/>
            <person name="Blanco E."/>
            <person name="Bosak S.A."/>
            <person name="Bradley R.K."/>
            <person name="Brand A.D."/>
            <person name="Brent M.R."/>
            <person name="Brooks A.N."/>
            <person name="Brown R.H."/>
            <person name="Butlin R.K."/>
            <person name="Caggese C."/>
            <person name="Calvi B.R."/>
            <person name="Bernardo de Carvalho A."/>
            <person name="Caspi A."/>
            <person name="Castrezana S."/>
            <person name="Celniker S.E."/>
            <person name="Chang J.L."/>
            <person name="Chapple C."/>
            <person name="Chatterji S."/>
            <person name="Chinwalla A."/>
            <person name="Civetta A."/>
            <person name="Clifton S.W."/>
            <person name="Comeron J.M."/>
            <person name="Costello J.C."/>
            <person name="Coyne J.A."/>
            <person name="Daub J."/>
            <person name="David R.G."/>
            <person name="Delcher A.L."/>
            <person name="Delehaunty K."/>
            <person name="Do C.B."/>
            <person name="Ebling H."/>
            <person name="Edwards K."/>
            <person name="Eickbush T."/>
            <person name="Evans J.D."/>
            <person name="Filipski A."/>
            <person name="Findeiss S."/>
            <person name="Freyhult E."/>
            <person name="Fulton L."/>
            <person name="Fulton R."/>
            <person name="Garcia A.C."/>
            <person name="Gardiner A."/>
            <person name="Garfield D.A."/>
            <person name="Garvin B.E."/>
            <person name="Gibson G."/>
            <person name="Gilbert D."/>
            <person name="Gnerre S."/>
            <person name="Godfrey J."/>
            <person name="Good R."/>
            <person name="Gotea V."/>
            <person name="Gravely B."/>
            <person name="Greenberg A.J."/>
            <person name="Griffiths-Jones S."/>
            <person name="Gross S."/>
            <person name="Guigo R."/>
            <person name="Gustafson E.A."/>
            <person name="Haerty W."/>
            <person name="Hahn M.W."/>
            <person name="Halligan D.L."/>
            <person name="Halpern A.L."/>
            <person name="Halter G.M."/>
            <person name="Han M.V."/>
            <person name="Heger A."/>
            <person name="Hillier L."/>
            <person name="Hinrichs A.S."/>
            <person name="Holmes I."/>
            <person name="Hoskins R.A."/>
            <person name="Hubisz M.J."/>
            <person name="Hultmark D."/>
            <person name="Huntley M.A."/>
            <person name="Jaffe D.B."/>
            <person name="Jagadeeshan S."/>
            <person name="Jeck W.R."/>
            <person name="Johnson J."/>
            <person name="Jones C.D."/>
            <person name="Jordan W.C."/>
            <person name="Karpen G.H."/>
            <person name="Kataoka E."/>
            <person name="Keightley P.D."/>
            <person name="Kheradpour P."/>
            <person name="Kirkness E.F."/>
            <person name="Koerich L.B."/>
            <person name="Kristiansen K."/>
            <person name="Kudrna D."/>
            <person name="Kulathinal R.J."/>
            <person name="Kumar S."/>
            <person name="Kwok R."/>
            <person name="Lander E."/>
            <person name="Langley C.H."/>
            <person name="Lapoint R."/>
            <person name="Lazzaro B.P."/>
            <person name="Lee S.J."/>
            <person name="Levesque L."/>
            <person name="Li R."/>
            <person name="Lin C.F."/>
            <person name="Lin M.F."/>
            <person name="Lindblad-Toh K."/>
            <person name="Llopart A."/>
            <person name="Long M."/>
            <person name="Low L."/>
            <person name="Lozovsky E."/>
            <person name="Lu J."/>
            <person name="Luo M."/>
            <person name="Machado C.A."/>
            <person name="Makalowski W."/>
            <person name="Marzo M."/>
            <person name="Matsuda M."/>
            <person name="Matzkin L."/>
            <person name="McAllister B."/>
            <person name="McBride C.S."/>
            <person name="McKernan B."/>
            <person name="McKernan K."/>
            <person name="Mendez-Lago M."/>
            <person name="Minx P."/>
            <person name="Mollenhauer M.U."/>
            <person name="Montooth K."/>
            <person name="Mount S.M."/>
            <person name="Mu X."/>
            <person name="Myers E."/>
            <person name="Negre B."/>
            <person name="Newfeld S."/>
            <person name="Nielsen R."/>
            <person name="Noor M.A."/>
            <person name="O'Grady P."/>
            <person name="Pachter L."/>
            <person name="Papaceit M."/>
            <person name="Parisi M.J."/>
            <person name="Parisi M."/>
            <person name="Parts L."/>
            <person name="Pedersen J.S."/>
            <person name="Pesole G."/>
            <person name="Phillippy A.M."/>
            <person name="Ponting C.P."/>
            <person name="Pop M."/>
            <person name="Porcelli D."/>
            <person name="Powell J.R."/>
            <person name="Prohaska S."/>
            <person name="Pruitt K."/>
            <person name="Puig M."/>
            <person name="Quesneville H."/>
            <person name="Ram K.R."/>
            <person name="Rand D."/>
            <person name="Rasmussen M.D."/>
            <person name="Reed L.K."/>
            <person name="Reenan R."/>
            <person name="Reily A."/>
            <person name="Remington K.A."/>
            <person name="Rieger T.T."/>
            <person name="Ritchie M.G."/>
            <person name="Robin C."/>
            <person name="Rogers Y.H."/>
            <person name="Rohde C."/>
            <person name="Rozas J."/>
            <person name="Rubenfield M.J."/>
            <person name="Ruiz A."/>
            <person name="Russo S."/>
            <person name="Salzberg S.L."/>
            <person name="Sanchez-Gracia A."/>
            <person name="Saranga D.J."/>
            <person name="Sato H."/>
            <person name="Schaeffer S.W."/>
            <person name="Schatz M.C."/>
            <person name="Schlenke T."/>
            <person name="Schwartz R."/>
            <person name="Segarra C."/>
            <person name="Singh R.S."/>
            <person name="Sirot L."/>
            <person name="Sirota M."/>
            <person name="Sisneros N.B."/>
            <person name="Smith C.D."/>
            <person name="Smith T.F."/>
            <person name="Spieth J."/>
            <person name="Stage D.E."/>
            <person name="Stark A."/>
            <person name="Stephan W."/>
            <person name="Strausberg R.L."/>
            <person name="Strempel S."/>
            <person name="Sturgill D."/>
            <person name="Sutton G."/>
            <person name="Sutton G.G."/>
            <person name="Tao W."/>
            <person name="Teichmann S."/>
            <person name="Tobari Y.N."/>
            <person name="Tomimura Y."/>
            <person name="Tsolas J.M."/>
            <person name="Valente V.L."/>
            <person name="Venter E."/>
            <person name="Venter J.C."/>
            <person name="Vicario S."/>
            <person name="Vieira F.G."/>
            <person name="Vilella A.J."/>
            <person name="Villasante A."/>
            <person name="Walenz B."/>
            <person name="Wang J."/>
            <person name="Wasserman M."/>
            <person name="Watts T."/>
            <person name="Wilson D."/>
            <person name="Wilson R.K."/>
            <person name="Wing R.A."/>
            <person name="Wolfner M.F."/>
            <person name="Wong A."/>
            <person name="Wong G.K."/>
            <person name="Wu C.I."/>
            <person name="Wu G."/>
            <person name="Yamamoto D."/>
            <person name="Yang H.P."/>
            <person name="Yang S.P."/>
            <person name="Yorke J.A."/>
            <person name="Yoshida K."/>
            <person name="Zdobnov E."/>
            <person name="Zhang P."/>
            <person name="Zhang Y."/>
            <person name="Zimin A.V."/>
            <person name="Baldwin J."/>
            <person name="Abdouelleil A."/>
            <person name="Abdulkadir J."/>
            <person name="Abebe A."/>
            <person name="Abera B."/>
            <person name="Abreu J."/>
            <person name="Acer S.C."/>
            <person name="Aftuck L."/>
            <person name="Alexander A."/>
            <person name="An P."/>
            <person name="Anderson E."/>
            <person name="Anderson S."/>
            <person name="Arachi H."/>
            <person name="Azer M."/>
            <person name="Bachantsang P."/>
            <person name="Barry A."/>
            <person name="Bayul T."/>
            <person name="Berlin A."/>
            <person name="Bessette D."/>
            <person name="Bloom T."/>
            <person name="Blye J."/>
            <person name="Boguslavskiy L."/>
            <person name="Bonnet C."/>
            <person name="Boukhgalter B."/>
            <person name="Bourzgui I."/>
            <person name="Brown A."/>
            <person name="Cahill P."/>
            <person name="Channer S."/>
            <person name="Cheshatsang Y."/>
            <person name="Chuda L."/>
            <person name="Citroen M."/>
            <person name="Collymore A."/>
            <person name="Cooke P."/>
            <person name="Costello M."/>
            <person name="D'Aco K."/>
            <person name="Daza R."/>
            <person name="De Haan G."/>
            <person name="DeGray S."/>
            <person name="DeMaso C."/>
            <person name="Dhargay N."/>
            <person name="Dooley K."/>
            <person name="Dooley E."/>
            <person name="Doricent M."/>
            <person name="Dorje P."/>
            <person name="Dorjee K."/>
            <person name="Dupes A."/>
            <person name="Elong R."/>
            <person name="Falk J."/>
            <person name="Farina A."/>
            <person name="Faro S."/>
            <person name="Ferguson D."/>
            <person name="Fisher S."/>
            <person name="Foley C.D."/>
            <person name="Franke A."/>
            <person name="Friedrich D."/>
            <person name="Gadbois L."/>
            <person name="Gearin G."/>
            <person name="Gearin C.R."/>
            <person name="Giannoukos G."/>
            <person name="Goode T."/>
            <person name="Graham J."/>
            <person name="Grandbois E."/>
            <person name="Grewal S."/>
            <person name="Gyaltsen K."/>
            <person name="Hafez N."/>
            <person name="Hagos B."/>
            <person name="Hall J."/>
            <person name="Henson C."/>
            <person name="Hollinger A."/>
            <person name="Honan T."/>
            <person name="Huard M.D."/>
            <person name="Hughes L."/>
            <person name="Hurhula B."/>
            <person name="Husby M.E."/>
            <person name="Kamat A."/>
            <person name="Kanga B."/>
            <person name="Kashin S."/>
            <person name="Khazanovich D."/>
            <person name="Kisner P."/>
            <person name="Lance K."/>
            <person name="Lara M."/>
            <person name="Lee W."/>
            <person name="Lennon N."/>
            <person name="Letendre F."/>
            <person name="LeVine R."/>
            <person name="Lipovsky A."/>
            <person name="Liu X."/>
            <person name="Liu J."/>
            <person name="Liu S."/>
            <person name="Lokyitsang T."/>
            <person name="Lokyitsang Y."/>
            <person name="Lubonja R."/>
            <person name="Lui A."/>
            <person name="MacDonald P."/>
            <person name="Magnisalis V."/>
            <person name="Maru K."/>
            <person name="Matthews C."/>
            <person name="McCusker W."/>
            <person name="McDonough S."/>
            <person name="Mehta T."/>
            <person name="Meldrim J."/>
            <person name="Meneus L."/>
            <person name="Mihai O."/>
            <person name="Mihalev A."/>
            <person name="Mihova T."/>
            <person name="Mittelman R."/>
            <person name="Mlenga V."/>
            <person name="Montmayeur A."/>
            <person name="Mulrain L."/>
            <person name="Navidi A."/>
            <person name="Naylor J."/>
            <person name="Negash T."/>
            <person name="Nguyen T."/>
            <person name="Nguyen N."/>
            <person name="Nicol R."/>
            <person name="Norbu C."/>
            <person name="Norbu N."/>
            <person name="Novod N."/>
            <person name="O'Neill B."/>
            <person name="Osman S."/>
            <person name="Markiewicz E."/>
            <person name="Oyono O.L."/>
            <person name="Patti C."/>
            <person name="Phunkhang P."/>
            <person name="Pierre F."/>
            <person name="Priest M."/>
            <person name="Raghuraman S."/>
            <person name="Rege F."/>
            <person name="Reyes R."/>
            <person name="Rise C."/>
            <person name="Rogov P."/>
            <person name="Ross K."/>
            <person name="Ryan E."/>
            <person name="Settipalli S."/>
            <person name="Shea T."/>
            <person name="Sherpa N."/>
            <person name="Shi L."/>
            <person name="Shih D."/>
            <person name="Sparrow T."/>
            <person name="Spaulding J."/>
            <person name="Stalker J."/>
            <person name="Stange-Thomann N."/>
            <person name="Stavropoulos S."/>
            <person name="Stone C."/>
            <person name="Strader C."/>
            <person name="Tesfaye S."/>
            <person name="Thomson T."/>
            <person name="Thoulutsang Y."/>
            <person name="Thoulutsang D."/>
            <person name="Topham K."/>
            <person name="Topping I."/>
            <person name="Tsamla T."/>
            <person name="Vassiliev H."/>
            <person name="Vo A."/>
            <person name="Wangchuk T."/>
            <person name="Wangdi T."/>
            <person name="Weiand M."/>
            <person name="Wilkinson J."/>
            <person name="Wilson A."/>
            <person name="Yadav S."/>
            <person name="Young G."/>
            <person name="Yu Q."/>
            <person name="Zembek L."/>
            <person name="Zhong D."/>
            <person name="Zimmer A."/>
            <person name="Zwirko Z."/>
            <person name="Jaffe D.B."/>
            <person name="Alvarez P."/>
            <person name="Brockman W."/>
            <person name="Butler J."/>
            <person name="Chin C."/>
            <person name="Gnerre S."/>
            <person name="Grabherr M."/>
            <person name="Kleber M."/>
            <person name="Mauceli E."/>
            <person name="MacCallum I."/>
        </authorList>
    </citation>
    <scope>NUCLEOTIDE SEQUENCE [LARGE SCALE GENOMIC DNA]</scope>
    <source>
        <strain evidence="3 4">TSC#14021-0224.01</strain>
    </source>
</reference>
<evidence type="ECO:0000313" key="4">
    <source>
        <dbReference type="Proteomes" id="UP000008711"/>
    </source>
</evidence>
<keyword evidence="4" id="KW-1185">Reference proteome</keyword>
<feature type="transmembrane region" description="Helical" evidence="1">
    <location>
        <begin position="179"/>
        <end position="201"/>
    </location>
</feature>
<dbReference type="PANTHER" id="PTHR14969">
    <property type="entry name" value="SPHINGOSINE-1-PHOSPHATE PHOSPHOHYDROLASE"/>
    <property type="match status" value="1"/>
</dbReference>
<name>B3N948_DROER</name>
<dbReference type="EMBL" id="CH954177">
    <property type="protein sequence ID" value="EDV58483.2"/>
    <property type="molecule type" value="Genomic_DNA"/>
</dbReference>
<dbReference type="InterPro" id="IPR036938">
    <property type="entry name" value="PAP2/HPO_sf"/>
</dbReference>
<dbReference type="SMART" id="SM00014">
    <property type="entry name" value="acidPPc"/>
    <property type="match status" value="1"/>
</dbReference>
<evidence type="ECO:0000313" key="3">
    <source>
        <dbReference type="EMBL" id="EDV58483.2"/>
    </source>
</evidence>
<feature type="domain" description="Phosphatidic acid phosphatase type 2/haloperoxidase" evidence="2">
    <location>
        <begin position="87"/>
        <end position="197"/>
    </location>
</feature>
<dbReference type="AlphaFoldDB" id="B3N948"/>